<keyword evidence="8" id="KW-0548">Nucleotidyltransferase</keyword>
<keyword evidence="10" id="KW-0067">ATP-binding</keyword>
<evidence type="ECO:0000256" key="7">
    <source>
        <dbReference type="ARBA" id="ARBA00022691"/>
    </source>
</evidence>
<dbReference type="GeneID" id="80533903"/>
<keyword evidence="9" id="KW-0547">Nucleotide-binding</keyword>
<evidence type="ECO:0000259" key="23">
    <source>
        <dbReference type="PROSITE" id="PS50526"/>
    </source>
</evidence>
<comment type="subcellular location">
    <subcellularLocation>
        <location evidence="1">Virion</location>
    </subcellularLocation>
</comment>
<dbReference type="InterPro" id="IPR014023">
    <property type="entry name" value="Mononeg_RNA_pol_cat"/>
</dbReference>
<keyword evidence="14" id="KW-0511">Multifunctional enzyme</keyword>
<evidence type="ECO:0000256" key="10">
    <source>
        <dbReference type="ARBA" id="ARBA00022840"/>
    </source>
</evidence>
<dbReference type="Gene3D" id="3.40.50.150">
    <property type="entry name" value="Vaccinia Virus protein VP39"/>
    <property type="match status" value="1"/>
</dbReference>
<comment type="catalytic activity">
    <reaction evidence="22">
        <text>GTP + H2O = GDP + phosphate + H(+)</text>
        <dbReference type="Rhea" id="RHEA:19669"/>
        <dbReference type="ChEBI" id="CHEBI:15377"/>
        <dbReference type="ChEBI" id="CHEBI:15378"/>
        <dbReference type="ChEBI" id="CHEBI:37565"/>
        <dbReference type="ChEBI" id="CHEBI:43474"/>
        <dbReference type="ChEBI" id="CHEBI:58189"/>
    </reaction>
</comment>
<keyword evidence="4 24" id="KW-0696">RNA-directed RNA polymerase</keyword>
<proteinExistence type="predicted"/>
<dbReference type="Pfam" id="PF14318">
    <property type="entry name" value="Mononeg_mRNAcap"/>
    <property type="match status" value="1"/>
</dbReference>
<keyword evidence="5" id="KW-0507">mRNA processing</keyword>
<keyword evidence="11" id="KW-0946">Virion</keyword>
<evidence type="ECO:0000256" key="1">
    <source>
        <dbReference type="ARBA" id="ARBA00004328"/>
    </source>
</evidence>
<dbReference type="InterPro" id="IPR029063">
    <property type="entry name" value="SAM-dependent_MTases_sf"/>
</dbReference>
<comment type="catalytic activity">
    <reaction evidence="15">
        <text>a 5'-end triphospho-adenylyl-adenylyl-cytidylyl-adenosine in mRNA + GDP + H(+) = a 5'-end (5'-triphosphoguanosine)-adenylyl-adenylyl-cytidylyl-adenosine in mRNA + diphosphate</text>
        <dbReference type="Rhea" id="RHEA:65436"/>
        <dbReference type="Rhea" id="RHEA-COMP:16797"/>
        <dbReference type="Rhea" id="RHEA-COMP:16799"/>
        <dbReference type="ChEBI" id="CHEBI:15378"/>
        <dbReference type="ChEBI" id="CHEBI:33019"/>
        <dbReference type="ChEBI" id="CHEBI:58189"/>
        <dbReference type="ChEBI" id="CHEBI:156484"/>
        <dbReference type="ChEBI" id="CHEBI:156503"/>
        <dbReference type="EC" id="2.7.7.88"/>
    </reaction>
</comment>
<evidence type="ECO:0000256" key="12">
    <source>
        <dbReference type="ARBA" id="ARBA00022953"/>
    </source>
</evidence>
<evidence type="ECO:0000256" key="11">
    <source>
        <dbReference type="ARBA" id="ARBA00022844"/>
    </source>
</evidence>
<evidence type="ECO:0000256" key="13">
    <source>
        <dbReference type="ARBA" id="ARBA00023042"/>
    </source>
</evidence>
<comment type="catalytic activity">
    <reaction evidence="21">
        <text>a 5'-end (5'-triphosphoguanosine)-adenylyl-adenylyl-cytidylyl-adenosine in mRNA + 2 S-adenosyl-L-methionine = a 5'-end (N(7)-methyl 5'-triphosphoguanosine)-(2'-O-methyladenylyl)-adenylyl-cytidylyl-adenosine in mRNA + 2 S-adenosyl-L-homocysteine + H(+)</text>
        <dbReference type="Rhea" id="RHEA:65376"/>
        <dbReference type="Rhea" id="RHEA-COMP:16797"/>
        <dbReference type="Rhea" id="RHEA-COMP:16798"/>
        <dbReference type="ChEBI" id="CHEBI:15378"/>
        <dbReference type="ChEBI" id="CHEBI:57856"/>
        <dbReference type="ChEBI" id="CHEBI:59789"/>
        <dbReference type="ChEBI" id="CHEBI:156483"/>
        <dbReference type="ChEBI" id="CHEBI:156484"/>
        <dbReference type="EC" id="2.1.1.375"/>
    </reaction>
</comment>
<evidence type="ECO:0000256" key="4">
    <source>
        <dbReference type="ARBA" id="ARBA00022484"/>
    </source>
</evidence>
<evidence type="ECO:0000256" key="3">
    <source>
        <dbReference type="ARBA" id="ARBA00018602"/>
    </source>
</evidence>
<dbReference type="PROSITE" id="PS50526">
    <property type="entry name" value="RDRP_SSRNA_NEG_NONSEG"/>
    <property type="match status" value="1"/>
</dbReference>
<evidence type="ECO:0000256" key="18">
    <source>
        <dbReference type="ARBA" id="ARBA00030436"/>
    </source>
</evidence>
<feature type="domain" description="RdRp catalytic" evidence="23">
    <location>
        <begin position="703"/>
        <end position="867"/>
    </location>
</feature>
<dbReference type="GO" id="GO:0005524">
    <property type="term" value="F:ATP binding"/>
    <property type="evidence" value="ECO:0007669"/>
    <property type="project" value="UniProtKB-KW"/>
</dbReference>
<comment type="catalytic activity">
    <reaction evidence="20">
        <text>a 5'-end (5'-triphosphoguanosine)-adenylyl-adenylyl-cytidylyl-adenosine in mRNA + S-adenosyl-L-methionine = a 5'-end (5'-triphosphoguanosine)-(2'-O-methyladenylyl)-adenylyl-cytidylyl-adenosine in mRNA + S-adenosyl-L-homocysteine + H(+)</text>
        <dbReference type="Rhea" id="RHEA:65380"/>
        <dbReference type="Rhea" id="RHEA-COMP:16797"/>
        <dbReference type="Rhea" id="RHEA-COMP:16801"/>
        <dbReference type="ChEBI" id="CHEBI:15378"/>
        <dbReference type="ChEBI" id="CHEBI:57856"/>
        <dbReference type="ChEBI" id="CHEBI:59789"/>
        <dbReference type="ChEBI" id="CHEBI:156482"/>
        <dbReference type="ChEBI" id="CHEBI:156484"/>
    </reaction>
</comment>
<sequence>MNIFRRYATHIFRNMGDSKLAYRVAGDSSAFKVEEKLDKWLDLGKANQFRLLCASLKNWDQLPLPLRKTLVSDTTLYQFKYHGITPEDVTNTIVTPRVISYMHKLALSPGNKTCHVSDRHMRGVISRMKLITRTVITLQHDQLLSNTSAILGQMCTEPFTLFCNKIQVWPPEVTNLLLITEDWLYVLEKRRKMHEFDPTRQVGRRIYRQFRQEELKTGSDPFVVRLKSLSVVVFLAHDYSIVRHENREFFCSDELLLGLINKSAEMFCALLYSWYQSGSILPENQYTSTVEFFKICVNQILRDPIPMPHQVDLHTENRNFAFLKAMEGIGVAHIMCQEDTLAGWENNMLINAMWEELILSRVVPRCRWDEHKLGRLFHQMNSAQIADIIGCVKLFGHPHIEVELGVEQLHERTHAHLAINPDSVRGGIGTLTRDVVRNFYRKYKKLPVIDLQSATLHPGIRDLFERAVPPTSSNGIRQWGRITAEQWATVTFLQNDEFNPVDNQLPLIKDKALGLTRSQIFRVLTQQVGTEGEEGELFLRDIIQDYVEALEKSSSKLKRTKAEGDKLLSELNSNLKMSQEAYGQLVAKKETRRTLLAYLLDPCFDDKFRRYLNDYQHNNPWRQTVLNYLVIKLTAKELEIKSMGRFFGASPPEERNRRIVQEGNVMHFMDQLIPDQLMTPDELGIMKKLVSFRYFGKLYPHHVLFQVSFDFSKWNNNMRHESIDIPARQILDNWFNTNIFGKTMTAFEQMLVYLREDTHVRFWDGQLGGIEGLNQATWSLVFLGGLKHALDVTGLKYQITVKGDDVRAVIAVPAHQVENDGGYEVTRDLIMNRIRDLCRDMGWQLNPQESFVSLTLIATSKQYQVRQTWLPAASKKIMKLLAMSNIIFPTLEDLIGSIFSCAHSACSQATAVYPAYMTAVTIASLEMLRGFQDFQLSNESHIALLLWPQVLGGPGALPLQTFFVRGENDMLSVTLALFTHILRRVGGPLAQEIKKILCIGVTMNPDFRLLLTDPYSIPLKVPERPSSILKRLIRAKLKGWVKNKDIAYILSDKGEKEEEAFINYLISMTPCYIKLLCAIFESSPFYLKDEVMAKFAESPTIVVLFSSGKMGRTTPGEVHRVLSRVLEAAHKRLLFWYGVLRKIGIPTRIWFQVDENLWMNHDICPTQISHMIREAVWGFPLLGITYPSLTTQTLMLHGGELALIKDTWNVHDLCIKAEVDPSYFECQINNGTHHYCIRPGMTPWVGTQTRPKVTLPTAHSDVRSPTLNKVLKLVLLTRVVSNMGPELGALLRDCIRALTAEDVTDVLELIPEGVAGHTAHRLAINSFSMNTMPNYRTNLAQIVNINTNELKYFRYDTRDRTINFAANYFFHVVLSLLPLQFTQFLPANYPKVWDIIFHPVTFNSPAYEICPWCCNDVDQELPVTFSAPPPQSLYKYSTMKLVGCSAYENRQLRACCQEFMQTRAEARIREFEGDPNDLLMRADAARVLLTELASQSRTVHGAAMSLNFDRVPEGLVLEACLANLGLSGMKQLSIALLRSIEPLHLYEGLVSLVIDYAIDTMGTRDLAETPQILLTLAPYHNPLKHLFEKLQKAGIIDRVVAGGLESRRINPPLTWSAGAQNNPHAAFMQFLTAHLKMFKDWMELGIAVNRFKIYTDMRDIPAIREDLERRRVVLIKWLIRCIMSSGTTRRLLPQTQVVLKRFYRQNLNEFINRGETIKAFLERVYYHHIRLSRTRLYNDIVASLVHFEPNDTPDHLSTQSAVLLWYTARVEQAVTQGAWVNLTDEEFANRVDFYIIDIELNRIYENELHQTGVLDTQIHTMWKHFHHEEVAFSTLELLLNSNLQEIAPCQEALNFFDYIDERVPIWINPVRHLIVNSQTIEEAERVLRHHGNVMRERGEGINWVVERVIELRQGIRPPVDMLQRVFQHCTLSNFHIHHFHAGQVQLQLESTEFAPIMIDQIMGGVPSREEYLQQTTLMLDTTEVTRCFGRHNTSVSKYIDIMGKSGYFSSPSFDADEPRVTVCLADGIGGVTAMLAYLGSHSTVLHNTLAYDRLTGKPLADSTENQQPIETLDPVFPVDLRRRVLSTGSFPGDLTMLEVQRSIIASVRHQGVAPDLITMDADINWEMDPFNYFRILQGTLNIVVNVCSESTYVIIKTFLIRDHWILRVMQFVFHHFSHAHLVRSDCTRQHSSEIFLVCSHIKNPDIAANDISRLADLSLNYAYHAYVDGHIQNFCTQLSQQIQGYRADGTPISNIDIRALFRTARDVAMYPLSLQHLLTWIGVPYLPNRFELCQLYTVMRNAVRNALEERRTILGRIVTPRGMQNVVGATGHVLVGHWQFLRLEFSRVCRLFAAEVLLEHFENIFDRFPFDVVQDMLRSVIHRLCDHFTEILNRNQGSLQLQNGMLFRVDNRYSDNLTLVIRTTWNKILQISGSVNYLATCLLNPNVPFNPLMIMLHPCLVRPLPQCCDEALRNCTSIDTHQYRERQGISLAYIGEDAIHPHIVHIQRGVQVFPINGMVHYIPLPVEEDQDINNELQQLAPDRAVD</sequence>
<dbReference type="InterPro" id="IPR026890">
    <property type="entry name" value="Mononeg_mRNAcap"/>
</dbReference>
<keyword evidence="6" id="KW-0808">Transferase</keyword>
<dbReference type="GO" id="GO:0004482">
    <property type="term" value="F:mRNA 5'-cap (guanine-N7-)-methyltransferase activity"/>
    <property type="evidence" value="ECO:0007669"/>
    <property type="project" value="InterPro"/>
</dbReference>
<keyword evidence="7" id="KW-0949">S-adenosyl-L-methionine</keyword>
<evidence type="ECO:0000256" key="20">
    <source>
        <dbReference type="ARBA" id="ARBA00047332"/>
    </source>
</evidence>
<evidence type="ECO:0000313" key="25">
    <source>
        <dbReference type="Proteomes" id="UP000502791"/>
    </source>
</evidence>
<name>A0A455LU23_9VIRU</name>
<keyword evidence="13" id="KW-0506">mRNA capping</keyword>
<dbReference type="EMBL" id="MH708020">
    <property type="protein sequence ID" value="AYN64867.1"/>
    <property type="molecule type" value="Genomic_RNA"/>
</dbReference>
<protein>
    <recommendedName>
        <fullName evidence="3">RNA-directed RNA polymerase L</fullName>
        <ecNumber evidence="2">2.7.7.48</ecNumber>
    </recommendedName>
    <alternativeName>
        <fullName evidence="17">Large structural protein</fullName>
    </alternativeName>
    <alternativeName>
        <fullName evidence="19">Replicase</fullName>
    </alternativeName>
    <alternativeName>
        <fullName evidence="18">Transcriptase</fullName>
    </alternativeName>
</protein>
<evidence type="ECO:0000256" key="16">
    <source>
        <dbReference type="ARBA" id="ARBA00024499"/>
    </source>
</evidence>
<evidence type="ECO:0000256" key="17">
    <source>
        <dbReference type="ARBA" id="ARBA00030285"/>
    </source>
</evidence>
<evidence type="ECO:0000313" key="24">
    <source>
        <dbReference type="EMBL" id="AYN64867.1"/>
    </source>
</evidence>
<evidence type="ECO:0000256" key="14">
    <source>
        <dbReference type="ARBA" id="ARBA00023268"/>
    </source>
</evidence>
<comment type="catalytic activity">
    <reaction evidence="16">
        <text>a 5'-end (5'-triphosphoguanosine)-(2'-O-methyladenylyl)-adenylyl-cytidylyl-adenosine in mRNA + S-adenosyl-L-methionine = a 5'-end (N(7)-methyl 5'-triphosphoguanosine)-(2'-O-methyladenylyl)-adenylyl-cytidylyl-adenosine in mRNA + S-adenosyl-L-homocysteine</text>
        <dbReference type="Rhea" id="RHEA:65440"/>
        <dbReference type="Rhea" id="RHEA-COMP:16798"/>
        <dbReference type="Rhea" id="RHEA-COMP:16801"/>
        <dbReference type="ChEBI" id="CHEBI:57856"/>
        <dbReference type="ChEBI" id="CHEBI:59789"/>
        <dbReference type="ChEBI" id="CHEBI:156482"/>
        <dbReference type="ChEBI" id="CHEBI:156483"/>
    </reaction>
</comment>
<accession>A0A455LU23</accession>
<dbReference type="RefSeq" id="YP_010796418.1">
    <property type="nucleotide sequence ID" value="NC_076021.1"/>
</dbReference>
<reference evidence="24" key="1">
    <citation type="submission" date="2018-08" db="EMBL/GenBank/DDBJ databases">
        <authorList>
            <person name="Wang X.F."/>
            <person name="Liu Y."/>
            <person name="Wang H."/>
            <person name="Cao M.J."/>
        </authorList>
    </citation>
    <scope>NUCLEOTIDE SEQUENCE [LARGE SCALE GENOMIC DNA]</scope>
    <source>
        <strain evidence="24">TY1</strain>
    </source>
</reference>
<evidence type="ECO:0000256" key="8">
    <source>
        <dbReference type="ARBA" id="ARBA00022695"/>
    </source>
</evidence>
<dbReference type="GO" id="GO:0003968">
    <property type="term" value="F:RNA-directed RNA polymerase activity"/>
    <property type="evidence" value="ECO:0007669"/>
    <property type="project" value="UniProtKB-KW"/>
</dbReference>
<dbReference type="EC" id="2.7.7.48" evidence="2"/>
<keyword evidence="25" id="KW-1185">Reference proteome</keyword>
<evidence type="ECO:0000256" key="15">
    <source>
        <dbReference type="ARBA" id="ARBA00024494"/>
    </source>
</evidence>
<dbReference type="InterPro" id="IPR002877">
    <property type="entry name" value="RNA_MeTrfase_FtsJ_dom"/>
</dbReference>
<evidence type="ECO:0000256" key="19">
    <source>
        <dbReference type="ARBA" id="ARBA00031012"/>
    </source>
</evidence>
<dbReference type="Pfam" id="PF01728">
    <property type="entry name" value="FtsJ"/>
    <property type="match status" value="1"/>
</dbReference>
<dbReference type="KEGG" id="vg:80533903"/>
<dbReference type="Pfam" id="PF00946">
    <property type="entry name" value="Mononeg_RNA_pol"/>
    <property type="match status" value="1"/>
</dbReference>
<keyword evidence="12" id="KW-0693">Viral RNA replication</keyword>
<dbReference type="Proteomes" id="UP000502791">
    <property type="component" value="Genome"/>
</dbReference>
<organism evidence="24">
    <name type="scientific">Taiyuan leafhopper virus</name>
    <dbReference type="NCBI Taxonomy" id="2482723"/>
    <lineage>
        <taxon>Viruses</taxon>
        <taxon>Riboviria</taxon>
        <taxon>Orthornavirae</taxon>
        <taxon>Negarnaviricota</taxon>
        <taxon>Haploviricotina</taxon>
        <taxon>Monjiviricetes</taxon>
        <taxon>Jingchuvirales</taxon>
        <taxon>Aliusviridae</taxon>
        <taxon>Ollusvirus</taxon>
        <taxon>Ollusvirus taiyuanense</taxon>
    </lineage>
</organism>
<evidence type="ECO:0000256" key="2">
    <source>
        <dbReference type="ARBA" id="ARBA00012494"/>
    </source>
</evidence>
<evidence type="ECO:0000256" key="5">
    <source>
        <dbReference type="ARBA" id="ARBA00022664"/>
    </source>
</evidence>
<dbReference type="GO" id="GO:0044423">
    <property type="term" value="C:virion component"/>
    <property type="evidence" value="ECO:0007669"/>
    <property type="project" value="UniProtKB-KW"/>
</dbReference>
<evidence type="ECO:0000256" key="6">
    <source>
        <dbReference type="ARBA" id="ARBA00022679"/>
    </source>
</evidence>
<evidence type="ECO:0000256" key="9">
    <source>
        <dbReference type="ARBA" id="ARBA00022741"/>
    </source>
</evidence>
<evidence type="ECO:0000256" key="22">
    <source>
        <dbReference type="ARBA" id="ARBA00048548"/>
    </source>
</evidence>
<evidence type="ECO:0000256" key="21">
    <source>
        <dbReference type="ARBA" id="ARBA00047370"/>
    </source>
</evidence>